<dbReference type="AlphaFoldDB" id="A0A0R1KMD6"/>
<dbReference type="Proteomes" id="UP000051248">
    <property type="component" value="Unassembled WGS sequence"/>
</dbReference>
<dbReference type="PATRIC" id="fig|1423775.4.peg.1864"/>
<comment type="caution">
    <text evidence="1">The sequence shown here is derived from an EMBL/GenBank/DDBJ whole genome shotgun (WGS) entry which is preliminary data.</text>
</comment>
<name>A0A0R1KMD6_9LACO</name>
<gene>
    <name evidence="1" type="ORF">FD03_GL001827</name>
</gene>
<organism evidence="1 2">
    <name type="scientific">Companilactobacillus nodensis DSM 19682 = JCM 14932 = NBRC 107160</name>
    <dbReference type="NCBI Taxonomy" id="1423775"/>
    <lineage>
        <taxon>Bacteria</taxon>
        <taxon>Bacillati</taxon>
        <taxon>Bacillota</taxon>
        <taxon>Bacilli</taxon>
        <taxon>Lactobacillales</taxon>
        <taxon>Lactobacillaceae</taxon>
        <taxon>Companilactobacillus</taxon>
    </lineage>
</organism>
<reference evidence="1 2" key="1">
    <citation type="journal article" date="2015" name="Genome Announc.">
        <title>Expanding the biotechnology potential of lactobacilli through comparative genomics of 213 strains and associated genera.</title>
        <authorList>
            <person name="Sun Z."/>
            <person name="Harris H.M."/>
            <person name="McCann A."/>
            <person name="Guo C."/>
            <person name="Argimon S."/>
            <person name="Zhang W."/>
            <person name="Yang X."/>
            <person name="Jeffery I.B."/>
            <person name="Cooney J.C."/>
            <person name="Kagawa T.F."/>
            <person name="Liu W."/>
            <person name="Song Y."/>
            <person name="Salvetti E."/>
            <person name="Wrobel A."/>
            <person name="Rasinkangas P."/>
            <person name="Parkhill J."/>
            <person name="Rea M.C."/>
            <person name="O'Sullivan O."/>
            <person name="Ritari J."/>
            <person name="Douillard F.P."/>
            <person name="Paul Ross R."/>
            <person name="Yang R."/>
            <person name="Briner A.E."/>
            <person name="Felis G.E."/>
            <person name="de Vos W.M."/>
            <person name="Barrangou R."/>
            <person name="Klaenhammer T.R."/>
            <person name="Caufield P.W."/>
            <person name="Cui Y."/>
            <person name="Zhang H."/>
            <person name="O'Toole P.W."/>
        </authorList>
    </citation>
    <scope>NUCLEOTIDE SEQUENCE [LARGE SCALE GENOMIC DNA]</scope>
    <source>
        <strain evidence="1 2">DSM 19682</strain>
    </source>
</reference>
<accession>A0A0R1KMD6</accession>
<proteinExistence type="predicted"/>
<dbReference type="STRING" id="1423775.FD03_GL001827"/>
<sequence>MNKIPVIKKAIKTINLFNFDLNILITSYHLIGKIWSHKGLDDAGCYQNKEWHKKTII</sequence>
<keyword evidence="2" id="KW-1185">Reference proteome</keyword>
<evidence type="ECO:0000313" key="2">
    <source>
        <dbReference type="Proteomes" id="UP000051248"/>
    </source>
</evidence>
<dbReference type="EMBL" id="AZDZ01000003">
    <property type="protein sequence ID" value="KRK80407.1"/>
    <property type="molecule type" value="Genomic_DNA"/>
</dbReference>
<protein>
    <submittedName>
        <fullName evidence="1">Uncharacterized protein</fullName>
    </submittedName>
</protein>
<evidence type="ECO:0000313" key="1">
    <source>
        <dbReference type="EMBL" id="KRK80407.1"/>
    </source>
</evidence>